<evidence type="ECO:0000313" key="1">
    <source>
        <dbReference type="EMBL" id="MFO2477377.1"/>
    </source>
</evidence>
<comment type="caution">
    <text evidence="1">The sequence shown here is derived from an EMBL/GenBank/DDBJ whole genome shotgun (WGS) entry which is preliminary data.</text>
</comment>
<accession>A0ACC7PI64</accession>
<reference evidence="1" key="1">
    <citation type="submission" date="2022-11" db="EMBL/GenBank/DDBJ databases">
        <title>Draft genome sequences of strains of Pseudomonas imrae sp. nov.</title>
        <authorList>
            <person name="Salva Serra F."/>
            <person name="Nimje P."/>
            <person name="Moore E.R.B."/>
            <person name="Marathe N.P."/>
        </authorList>
    </citation>
    <scope>NUCLEOTIDE SEQUENCE</scope>
    <source>
        <strain evidence="1">15FMM2</strain>
    </source>
</reference>
<sequence>MWLSTRWRLWLMCVLFWHTSPSLAAVSLPFKLVPAFIPLAPMPLAATEQQWLAAHRTLRVGISIDDYQPIDITRDRNRYQGISADYLSLVGARLGVSMQVLGFSERAQAVEALREGSIDILTSANGYERDVPGLAFTPDYMPDRSVVVVRRDDTTQDDDLKDKKVVLLEGYANVKNVHAAYPDSHIMLAPNLYSGLEALKQGDVDAFIGNEVIVRAYKSLRPYLGLQIREQSRLAPIGFAFATRQADPLLGAMMKRALGSIDDSIQREILARWTTGLGVDIVGEHIALSAAEQAWVLQHPHVVVASQQLSPYVFKDKDGRWVGLNVDLLNRISRMTGLQFVMEEVFSTTHTLELLEAGRADMNTTLVPNTERQEFLEFSHGIGGSGWVFVERLDTPPVSSLSQLSGKVLALPARHVLESYIRREYPAIKLQTVENYAAARAQVIRGEAVATVQSEVEVQSYPADELRVGRSVDGKWSVNSLSVRKDLPELLSILNKALEAMPVAELSALRLRWLGAVNIPVPAWQRVPAWAYWTVATAILLVLLSVVWNSRLKRQIHQRMEAQQRLNDQLAFKRALLDGIPNPVFVRDLAGRLVTCNKSYELQLGTRLELIQGQTLMESAVLPAATAARLHAGHMEQLDTQQSLFVDRQLEFNGGVLHVYQWTVPFFDAQGQLQGLLGGWIDINERKILETQLMDARQAAEEANYAKSAFLSNLSHEIRTPMNAIIGLLELEQERASASGQPASEALRVAHRSARELIALMGDSLDLAKIEAGHLQLAPQATDLKVFFEGILQLFAATAQKKRLQLTLVFDPQAQGRYWFDPLRLRQVMHNLLGNALKFTEQGEVRLSVASKVDEAGDEYLQLCVEDSGPGIGTEQQSRVFKPFIQVSPLTAAEHGGTGLGLSICQQLVELMGGNITLRSVVNEGTTVCIDLHLERVSNDEVPAAAGSAQQPAERTLSVLIVDDLPANRMVLEQQLRFLGHQVVALECAEAALQRWRVEGFDLLVTDCNMPGMSGYALSQAIRQVEAQELRPRCALVGCTADAQEHAQQRARQAGMDELLVKPVTLEQWSQVLARVLAARSFDINTLRTMTRADAPVLQRMLQELAVSLGHEHSALSEAMAEHDLGRLRACLHRLKGICCLVDALPVAKACVALEVSVREQRASEWPALWLLVSQALTDLQRDVGSYLETRI</sequence>
<keyword evidence="2" id="KW-1185">Reference proteome</keyword>
<dbReference type="EMBL" id="JAPEQY010000005">
    <property type="protein sequence ID" value="MFO2477377.1"/>
    <property type="molecule type" value="Genomic_DNA"/>
</dbReference>
<protein>
    <submittedName>
        <fullName evidence="1">Transporter substrate-binding domain-containing protein</fullName>
    </submittedName>
</protein>
<gene>
    <name evidence="1" type="ORF">OOJ96_08140</name>
</gene>
<proteinExistence type="predicted"/>
<dbReference type="Proteomes" id="UP001637618">
    <property type="component" value="Unassembled WGS sequence"/>
</dbReference>
<name>A0ACC7PI64_9PSED</name>
<evidence type="ECO:0000313" key="2">
    <source>
        <dbReference type="Proteomes" id="UP001637618"/>
    </source>
</evidence>
<organism evidence="1 2">
    <name type="scientific">Pseudomonas imrae</name>
    <dbReference type="NCBI Taxonomy" id="2992837"/>
    <lineage>
        <taxon>Bacteria</taxon>
        <taxon>Pseudomonadati</taxon>
        <taxon>Pseudomonadota</taxon>
        <taxon>Gammaproteobacteria</taxon>
        <taxon>Pseudomonadales</taxon>
        <taxon>Pseudomonadaceae</taxon>
        <taxon>Pseudomonas</taxon>
    </lineage>
</organism>